<dbReference type="SUPFAM" id="SSF53067">
    <property type="entry name" value="Actin-like ATPase domain"/>
    <property type="match status" value="2"/>
</dbReference>
<dbReference type="GO" id="GO:0032153">
    <property type="term" value="C:cell division site"/>
    <property type="evidence" value="ECO:0007669"/>
    <property type="project" value="UniProtKB-UniRule"/>
</dbReference>
<comment type="similarity">
    <text evidence="5 6">Belongs to the FtsA/MreB family.</text>
</comment>
<keyword evidence="2 5" id="KW-0132">Cell division</keyword>
<evidence type="ECO:0000256" key="1">
    <source>
        <dbReference type="ARBA" id="ARBA00022475"/>
    </source>
</evidence>
<dbReference type="InterPro" id="IPR043129">
    <property type="entry name" value="ATPase_NBD"/>
</dbReference>
<evidence type="ECO:0000256" key="4">
    <source>
        <dbReference type="ARBA" id="ARBA00023306"/>
    </source>
</evidence>
<evidence type="ECO:0000256" key="2">
    <source>
        <dbReference type="ARBA" id="ARBA00022618"/>
    </source>
</evidence>
<sequence>MIDAQKKQLVVGLDIGTMKISVVIGEISKKGINIVGIGESKSKGIEKGFVNNLKLVTNCLKKALFQAELVSKCKIKSAYVTLSNKYIDSKNEIGIIPISKNKVNKNDINHIIHTASSIKIDNDYQIIHIIPQEYSIDQQIGIKNPMGLRGKRMEANVHIITCHNNILENIQYATKKNGIVIDKFIFSGIASGKAVLTDEEKNLGVCMLDIGAGTIDITIYIYGYLYYSKVIPYAGNMVTNDISYAFSISITEAEHIKIKYGHADLSKIPKNKNLKILDTQGNVFSHITMEKLTEVIEARYIELLSLVQSEIEIAERKLKNKNHSAELKSGIVITGNASQIKSLTTCSYNVFNKKIRIGFPLNTDNEKSILSIPKYSTAVGLLHYGKKKIEQNQNVKNTNTLLNKYFKKLYNWLYKEF</sequence>
<dbReference type="NCBIfam" id="NF007009">
    <property type="entry name" value="PRK09472.1"/>
    <property type="match status" value="1"/>
</dbReference>
<dbReference type="Pfam" id="PF14450">
    <property type="entry name" value="FtsA"/>
    <property type="match status" value="1"/>
</dbReference>
<dbReference type="AlphaFoldDB" id="A0AAT9IGB5"/>
<organism evidence="8">
    <name type="scientific">Buchnera aphidicola</name>
    <name type="common">Anoecia corni</name>
    <dbReference type="NCBI Taxonomy" id="2994477"/>
    <lineage>
        <taxon>Bacteria</taxon>
        <taxon>Pseudomonadati</taxon>
        <taxon>Pseudomonadota</taxon>
        <taxon>Gammaproteobacteria</taxon>
        <taxon>Enterobacterales</taxon>
        <taxon>Erwiniaceae</taxon>
        <taxon>Buchnera</taxon>
    </lineage>
</organism>
<comment type="subcellular location">
    <subcellularLocation>
        <location evidence="5">Cell membrane</location>
        <topology evidence="5">Peripheral membrane protein</topology>
        <orientation evidence="5">Cytoplasmic side</orientation>
    </subcellularLocation>
    <text evidence="5">Localizes to the Z ring in an FtsZ-dependent manner. Targeted to the membrane through a conserved C-terminal amphipathic helix.</text>
</comment>
<keyword evidence="3 5" id="KW-0472">Membrane</keyword>
<name>A0AAT9IGB5_9GAMM</name>
<dbReference type="CDD" id="cd24048">
    <property type="entry name" value="ASKHA_NBD_FtsA"/>
    <property type="match status" value="1"/>
</dbReference>
<dbReference type="InterPro" id="IPR020823">
    <property type="entry name" value="Cell_div_FtsA"/>
</dbReference>
<comment type="subunit">
    <text evidence="5">Self-interacts. Interacts with FtsZ.</text>
</comment>
<dbReference type="NCBIfam" id="TIGR01174">
    <property type="entry name" value="ftsA"/>
    <property type="match status" value="1"/>
</dbReference>
<dbReference type="HAMAP" id="MF_02033">
    <property type="entry name" value="FtsA"/>
    <property type="match status" value="1"/>
</dbReference>
<comment type="function">
    <text evidence="5 6">Cell division protein that is involved in the assembly of the Z ring. May serve as a membrane anchor for the Z ring.</text>
</comment>
<dbReference type="InterPro" id="IPR003494">
    <property type="entry name" value="SHS2_FtsA"/>
</dbReference>
<evidence type="ECO:0000256" key="3">
    <source>
        <dbReference type="ARBA" id="ARBA00023136"/>
    </source>
</evidence>
<reference evidence="8" key="1">
    <citation type="submission" date="2024-06" db="EMBL/GenBank/DDBJ databases">
        <authorList>
            <person name="Manzano-Marin A."/>
            <person name="Manzano-Marin A."/>
            <person name="Alejandro Manzano Marin A."/>
        </authorList>
    </citation>
    <scope>NUCLEOTIDE SEQUENCE</scope>
    <source>
        <strain evidence="8">Ancorni-2928</strain>
    </source>
</reference>
<dbReference type="EMBL" id="OZ060371">
    <property type="protein sequence ID" value="CAL4042728.1"/>
    <property type="molecule type" value="Genomic_DNA"/>
</dbReference>
<protein>
    <recommendedName>
        <fullName evidence="5 6">Cell division protein FtsA</fullName>
    </recommendedName>
</protein>
<dbReference type="FunFam" id="3.30.1490.110:FF:000001">
    <property type="entry name" value="Cell division protein FtsA"/>
    <property type="match status" value="1"/>
</dbReference>
<dbReference type="SMART" id="SM00842">
    <property type="entry name" value="FtsA"/>
    <property type="match status" value="1"/>
</dbReference>
<evidence type="ECO:0000256" key="6">
    <source>
        <dbReference type="PIRNR" id="PIRNR003101"/>
    </source>
</evidence>
<keyword evidence="4 5" id="KW-0131">Cell cycle</keyword>
<dbReference type="RefSeq" id="WP_367681141.1">
    <property type="nucleotide sequence ID" value="NZ_OZ060371.1"/>
</dbReference>
<gene>
    <name evidence="5 8" type="primary">ftsA</name>
    <name evidence="8" type="ORF">BUANCORI2928_172</name>
</gene>
<dbReference type="PIRSF" id="PIRSF003101">
    <property type="entry name" value="FtsA"/>
    <property type="match status" value="1"/>
</dbReference>
<evidence type="ECO:0000256" key="5">
    <source>
        <dbReference type="HAMAP-Rule" id="MF_02033"/>
    </source>
</evidence>
<keyword evidence="1 5" id="KW-1003">Cell membrane</keyword>
<proteinExistence type="inferred from homology"/>
<dbReference type="PANTHER" id="PTHR32432:SF4">
    <property type="entry name" value="CELL DIVISION PROTEIN FTSA"/>
    <property type="match status" value="1"/>
</dbReference>
<dbReference type="InterPro" id="IPR050696">
    <property type="entry name" value="FtsA/MreB"/>
</dbReference>
<dbReference type="Pfam" id="PF02491">
    <property type="entry name" value="SHS2_FTSA"/>
    <property type="match status" value="1"/>
</dbReference>
<dbReference type="Gene3D" id="3.30.1490.110">
    <property type="match status" value="1"/>
</dbReference>
<evidence type="ECO:0000313" key="8">
    <source>
        <dbReference type="EMBL" id="CAL4042728.1"/>
    </source>
</evidence>
<accession>A0AAT9IGB5</accession>
<dbReference type="GO" id="GO:0043093">
    <property type="term" value="P:FtsZ-dependent cytokinesis"/>
    <property type="evidence" value="ECO:0007669"/>
    <property type="project" value="UniProtKB-UniRule"/>
</dbReference>
<feature type="domain" description="SHS2" evidence="7">
    <location>
        <begin position="10"/>
        <end position="195"/>
    </location>
</feature>
<dbReference type="PANTHER" id="PTHR32432">
    <property type="entry name" value="CELL DIVISION PROTEIN FTSA-RELATED"/>
    <property type="match status" value="1"/>
</dbReference>
<evidence type="ECO:0000259" key="7">
    <source>
        <dbReference type="SMART" id="SM00842"/>
    </source>
</evidence>
<dbReference type="GO" id="GO:0009898">
    <property type="term" value="C:cytoplasmic side of plasma membrane"/>
    <property type="evidence" value="ECO:0007669"/>
    <property type="project" value="UniProtKB-UniRule"/>
</dbReference>
<dbReference type="Gene3D" id="3.30.420.40">
    <property type="match status" value="1"/>
</dbReference>